<protein>
    <submittedName>
        <fullName evidence="2">Uncharacterized protein</fullName>
    </submittedName>
</protein>
<dbReference type="Gene3D" id="6.10.250.2700">
    <property type="match status" value="1"/>
</dbReference>
<evidence type="ECO:0000313" key="2">
    <source>
        <dbReference type="EMBL" id="ADG81802.1"/>
    </source>
</evidence>
<name>D5XDF4_THEPJ</name>
<keyword evidence="1" id="KW-0175">Coiled coil</keyword>
<dbReference type="Proteomes" id="UP000002377">
    <property type="component" value="Chromosome"/>
</dbReference>
<organism evidence="2 3">
    <name type="scientific">Thermincola potens (strain JR)</name>
    <dbReference type="NCBI Taxonomy" id="635013"/>
    <lineage>
        <taxon>Bacteria</taxon>
        <taxon>Bacillati</taxon>
        <taxon>Bacillota</taxon>
        <taxon>Clostridia</taxon>
        <taxon>Eubacteriales</taxon>
        <taxon>Thermincolaceae</taxon>
        <taxon>Thermincola</taxon>
    </lineage>
</organism>
<proteinExistence type="predicted"/>
<reference evidence="2 3" key="1">
    <citation type="submission" date="2010-05" db="EMBL/GenBank/DDBJ databases">
        <title>Complete sequence of Thermincola sp. JR.</title>
        <authorList>
            <consortium name="US DOE Joint Genome Institute"/>
            <person name="Lucas S."/>
            <person name="Copeland A."/>
            <person name="Lapidus A."/>
            <person name="Cheng J.-F."/>
            <person name="Bruce D."/>
            <person name="Goodwin L."/>
            <person name="Pitluck S."/>
            <person name="Chertkov O."/>
            <person name="Detter J.C."/>
            <person name="Han C."/>
            <person name="Tapia R."/>
            <person name="Land M."/>
            <person name="Hauser L."/>
            <person name="Kyrpides N."/>
            <person name="Mikhailova N."/>
            <person name="Hazen T.C."/>
            <person name="Woyke T."/>
        </authorList>
    </citation>
    <scope>NUCLEOTIDE SEQUENCE [LARGE SCALE GENOMIC DNA]</scope>
    <source>
        <strain evidence="2 3">JR</strain>
    </source>
</reference>
<gene>
    <name evidence="2" type="ordered locus">TherJR_0936</name>
</gene>
<dbReference type="HOGENOM" id="CLU_2304714_0_0_9"/>
<evidence type="ECO:0000313" key="3">
    <source>
        <dbReference type="Proteomes" id="UP000002377"/>
    </source>
</evidence>
<dbReference type="KEGG" id="tjr:TherJR_0936"/>
<sequence length="100" mass="11637">MLSNEQFIMIMQAIKELAGDVKTLDQRLTETENRLRSEIGSVRTELKAEIESVRSELKAEIQDLREQNSREHEQIRAEIVALAEMYGRHEIEITKLKKAQ</sequence>
<dbReference type="AlphaFoldDB" id="D5XDF4"/>
<feature type="coiled-coil region" evidence="1">
    <location>
        <begin position="14"/>
        <end position="78"/>
    </location>
</feature>
<dbReference type="OrthoDB" id="5078127at2"/>
<keyword evidence="3" id="KW-1185">Reference proteome</keyword>
<accession>D5XDF4</accession>
<dbReference type="EMBL" id="CP002028">
    <property type="protein sequence ID" value="ADG81802.1"/>
    <property type="molecule type" value="Genomic_DNA"/>
</dbReference>
<evidence type="ECO:0000256" key="1">
    <source>
        <dbReference type="SAM" id="Coils"/>
    </source>
</evidence>
<dbReference type="RefSeq" id="WP_013119821.1">
    <property type="nucleotide sequence ID" value="NC_014152.1"/>
</dbReference>
<dbReference type="SUPFAM" id="SSF47162">
    <property type="entry name" value="Apolipoprotein"/>
    <property type="match status" value="1"/>
</dbReference>